<accession>A0A6J5V445</accession>
<organism evidence="2 3">
    <name type="scientific">Prunus armeniaca</name>
    <name type="common">Apricot</name>
    <name type="synonym">Armeniaca vulgaris</name>
    <dbReference type="NCBI Taxonomy" id="36596"/>
    <lineage>
        <taxon>Eukaryota</taxon>
        <taxon>Viridiplantae</taxon>
        <taxon>Streptophyta</taxon>
        <taxon>Embryophyta</taxon>
        <taxon>Tracheophyta</taxon>
        <taxon>Spermatophyta</taxon>
        <taxon>Magnoliopsida</taxon>
        <taxon>eudicotyledons</taxon>
        <taxon>Gunneridae</taxon>
        <taxon>Pentapetalae</taxon>
        <taxon>rosids</taxon>
        <taxon>fabids</taxon>
        <taxon>Rosales</taxon>
        <taxon>Rosaceae</taxon>
        <taxon>Amygdaloideae</taxon>
        <taxon>Amygdaleae</taxon>
        <taxon>Prunus</taxon>
    </lineage>
</organism>
<reference evidence="2 3" key="1">
    <citation type="submission" date="2020-05" db="EMBL/GenBank/DDBJ databases">
        <authorList>
            <person name="Campoy J."/>
            <person name="Schneeberger K."/>
            <person name="Spophaly S."/>
        </authorList>
    </citation>
    <scope>NUCLEOTIDE SEQUENCE [LARGE SCALE GENOMIC DNA]</scope>
    <source>
        <strain evidence="2">PruArmRojPasFocal</strain>
    </source>
</reference>
<sequence length="175" mass="19259">MSAQQLSPSMLTIQGFNQLGQKAMYSIALQTEIGDLYSDSLFYVIDADTLYNVLLGGPWLHTYGTIPSTLHQCFKCLVDGEIKNVSADMDPFRGEEVNYSNAKFYDPPDLSFTQPSKVDKENKGATVKARKSQKAEAPKPSRVILVKLTPRGASSSKGEQVLISKTPKPKIIVKT</sequence>
<protein>
    <submittedName>
        <fullName evidence="2">Uncharacterized protein</fullName>
    </submittedName>
</protein>
<evidence type="ECO:0000313" key="2">
    <source>
        <dbReference type="EMBL" id="CAB4283072.1"/>
    </source>
</evidence>
<proteinExistence type="predicted"/>
<dbReference type="PANTHER" id="PTHR33240">
    <property type="entry name" value="OS08G0508500 PROTEIN"/>
    <property type="match status" value="1"/>
</dbReference>
<feature type="region of interest" description="Disordered" evidence="1">
    <location>
        <begin position="110"/>
        <end position="141"/>
    </location>
</feature>
<dbReference type="Proteomes" id="UP000507222">
    <property type="component" value="Unassembled WGS sequence"/>
</dbReference>
<dbReference type="PANTHER" id="PTHR33240:SF15">
    <property type="entry name" value="GAG-PRO-LIKE PROTEIN"/>
    <property type="match status" value="1"/>
</dbReference>
<gene>
    <name evidence="2" type="ORF">CURHAP_LOCUS37005</name>
</gene>
<name>A0A6J5V445_PRUAR</name>
<dbReference type="AlphaFoldDB" id="A0A6J5V445"/>
<evidence type="ECO:0000313" key="3">
    <source>
        <dbReference type="Proteomes" id="UP000507222"/>
    </source>
</evidence>
<evidence type="ECO:0000256" key="1">
    <source>
        <dbReference type="SAM" id="MobiDB-lite"/>
    </source>
</evidence>
<dbReference type="EMBL" id="CAEKDK010000006">
    <property type="protein sequence ID" value="CAB4283072.1"/>
    <property type="molecule type" value="Genomic_DNA"/>
</dbReference>